<sequence length="309" mass="33721">MSEVLSTCYQNCQFNRKVILKTEDVDTSEKDANLKTYEEQDEINGKGNFQDTYSGGFLCSFLGYGCGAPNNKVGDKENCTKSPQSSDGSNQNDVGAVFSGQGEFEGKSNVKAKEINLKDKRGKSRKTFASYNNNVNLPDNSSQAPSNVLLKTEDVDTSEKDLGVKKIEAQDHVKGSDKYFGVYLGPKNQNNDQDKVSKSPQSSDNQNDVGAVFSGKGEFEEKRNVKASEINLKDKRGKSRKTFASYGNDNGLEVNNNSNNNGNLPESSSQTSPKQKALNQVDKLNGGQYPAPESENDEDDGGESTATYE</sequence>
<feature type="compositionally biased region" description="Low complexity" evidence="1">
    <location>
        <begin position="247"/>
        <end position="263"/>
    </location>
</feature>
<dbReference type="AlphaFoldDB" id="A0A1I8BT60"/>
<reference evidence="3" key="1">
    <citation type="submission" date="2016-11" db="UniProtKB">
        <authorList>
            <consortium name="WormBaseParasite"/>
        </authorList>
    </citation>
    <scope>IDENTIFICATION</scope>
</reference>
<evidence type="ECO:0000313" key="2">
    <source>
        <dbReference type="Proteomes" id="UP000095281"/>
    </source>
</evidence>
<accession>A0A1I8BT60</accession>
<organism evidence="2 3">
    <name type="scientific">Meloidogyne hapla</name>
    <name type="common">Root-knot nematode worm</name>
    <dbReference type="NCBI Taxonomy" id="6305"/>
    <lineage>
        <taxon>Eukaryota</taxon>
        <taxon>Metazoa</taxon>
        <taxon>Ecdysozoa</taxon>
        <taxon>Nematoda</taxon>
        <taxon>Chromadorea</taxon>
        <taxon>Rhabditida</taxon>
        <taxon>Tylenchina</taxon>
        <taxon>Tylenchomorpha</taxon>
        <taxon>Tylenchoidea</taxon>
        <taxon>Meloidogynidae</taxon>
        <taxon>Meloidogyninae</taxon>
        <taxon>Meloidogyne</taxon>
    </lineage>
</organism>
<feature type="compositionally biased region" description="Basic and acidic residues" evidence="1">
    <location>
        <begin position="217"/>
        <end position="234"/>
    </location>
</feature>
<feature type="compositionally biased region" description="Polar residues" evidence="1">
    <location>
        <begin position="80"/>
        <end position="93"/>
    </location>
</feature>
<feature type="compositionally biased region" description="Polar residues" evidence="1">
    <location>
        <begin position="198"/>
        <end position="208"/>
    </location>
</feature>
<dbReference type="Proteomes" id="UP000095281">
    <property type="component" value="Unplaced"/>
</dbReference>
<dbReference type="WBParaSite" id="MhA1_Contig560.frz3.gene7">
    <property type="protein sequence ID" value="MhA1_Contig560.frz3.gene7"/>
    <property type="gene ID" value="MhA1_Contig560.frz3.gene7"/>
</dbReference>
<evidence type="ECO:0000313" key="3">
    <source>
        <dbReference type="WBParaSite" id="MhA1_Contig560.frz3.gene7"/>
    </source>
</evidence>
<feature type="region of interest" description="Disordered" evidence="1">
    <location>
        <begin position="76"/>
        <end position="101"/>
    </location>
</feature>
<feature type="region of interest" description="Disordered" evidence="1">
    <location>
        <begin position="180"/>
        <end position="309"/>
    </location>
</feature>
<protein>
    <submittedName>
        <fullName evidence="3">Uncharacterized protein</fullName>
    </submittedName>
</protein>
<name>A0A1I8BT60_MELHA</name>
<feature type="compositionally biased region" description="Polar residues" evidence="1">
    <location>
        <begin position="264"/>
        <end position="278"/>
    </location>
</feature>
<keyword evidence="2" id="KW-1185">Reference proteome</keyword>
<evidence type="ECO:0000256" key="1">
    <source>
        <dbReference type="SAM" id="MobiDB-lite"/>
    </source>
</evidence>
<proteinExistence type="predicted"/>